<organism evidence="8 9">
    <name type="scientific">Aureococcus anophagefferens</name>
    <name type="common">Harmful bloom alga</name>
    <dbReference type="NCBI Taxonomy" id="44056"/>
    <lineage>
        <taxon>Eukaryota</taxon>
        <taxon>Sar</taxon>
        <taxon>Stramenopiles</taxon>
        <taxon>Ochrophyta</taxon>
        <taxon>Pelagophyceae</taxon>
        <taxon>Pelagomonadales</taxon>
        <taxon>Pelagomonadaceae</taxon>
        <taxon>Aureococcus</taxon>
    </lineage>
</organism>
<keyword evidence="2" id="KW-0547">Nucleotide-binding</keyword>
<evidence type="ECO:0000256" key="3">
    <source>
        <dbReference type="ARBA" id="ARBA00022840"/>
    </source>
</evidence>
<feature type="compositionally biased region" description="Acidic residues" evidence="6">
    <location>
        <begin position="302"/>
        <end position="322"/>
    </location>
</feature>
<dbReference type="SUPFAM" id="SSF56059">
    <property type="entry name" value="Glutathione synthetase ATP-binding domain-like"/>
    <property type="match status" value="1"/>
</dbReference>
<comment type="caution">
    <text evidence="8">The sequence shown here is derived from an EMBL/GenBank/DDBJ whole genome shotgun (WGS) entry which is preliminary data.</text>
</comment>
<dbReference type="PROSITE" id="PS50105">
    <property type="entry name" value="SAM_DOMAIN"/>
    <property type="match status" value="1"/>
</dbReference>
<feature type="region of interest" description="Disordered" evidence="6">
    <location>
        <begin position="298"/>
        <end position="347"/>
    </location>
</feature>
<comment type="catalytic activity">
    <reaction evidence="5">
        <text>L-glutamyl-[protein] + L-glutamate + ATP = gamma-L-glutamyl-L-glutamyl-[protein] + ADP + phosphate + H(+)</text>
        <dbReference type="Rhea" id="RHEA:60144"/>
        <dbReference type="Rhea" id="RHEA-COMP:10208"/>
        <dbReference type="Rhea" id="RHEA-COMP:15517"/>
        <dbReference type="ChEBI" id="CHEBI:15378"/>
        <dbReference type="ChEBI" id="CHEBI:29973"/>
        <dbReference type="ChEBI" id="CHEBI:29985"/>
        <dbReference type="ChEBI" id="CHEBI:30616"/>
        <dbReference type="ChEBI" id="CHEBI:43474"/>
        <dbReference type="ChEBI" id="CHEBI:143622"/>
        <dbReference type="ChEBI" id="CHEBI:456216"/>
    </reaction>
    <physiologicalReaction direction="left-to-right" evidence="5">
        <dbReference type="Rhea" id="RHEA:60145"/>
    </physiologicalReaction>
</comment>
<evidence type="ECO:0000256" key="4">
    <source>
        <dbReference type="ARBA" id="ARBA00041448"/>
    </source>
</evidence>
<keyword evidence="9" id="KW-1185">Reference proteome</keyword>
<dbReference type="PANTHER" id="PTHR12241:SF145">
    <property type="entry name" value="TUBULIN POLYGLUTAMYLASE TTLL5"/>
    <property type="match status" value="1"/>
</dbReference>
<evidence type="ECO:0000313" key="9">
    <source>
        <dbReference type="Proteomes" id="UP001363151"/>
    </source>
</evidence>
<feature type="compositionally biased region" description="Gly residues" evidence="6">
    <location>
        <begin position="329"/>
        <end position="340"/>
    </location>
</feature>
<feature type="region of interest" description="Disordered" evidence="6">
    <location>
        <begin position="475"/>
        <end position="514"/>
    </location>
</feature>
<evidence type="ECO:0000256" key="6">
    <source>
        <dbReference type="SAM" id="MobiDB-lite"/>
    </source>
</evidence>
<protein>
    <recommendedName>
        <fullName evidence="4">Tubulin--tyrosine ligase-like protein 5</fullName>
    </recommendedName>
</protein>
<evidence type="ECO:0000259" key="7">
    <source>
        <dbReference type="PROSITE" id="PS50105"/>
    </source>
</evidence>
<dbReference type="EMBL" id="JBBJCI010000199">
    <property type="protein sequence ID" value="KAK7241530.1"/>
    <property type="molecule type" value="Genomic_DNA"/>
</dbReference>
<evidence type="ECO:0000256" key="1">
    <source>
        <dbReference type="ARBA" id="ARBA00022598"/>
    </source>
</evidence>
<evidence type="ECO:0000256" key="5">
    <source>
        <dbReference type="ARBA" id="ARBA00049274"/>
    </source>
</evidence>
<gene>
    <name evidence="8" type="primary">TTLL5</name>
    <name evidence="8" type="ORF">SO694_0045301</name>
</gene>
<reference evidence="8 9" key="1">
    <citation type="submission" date="2024-03" db="EMBL/GenBank/DDBJ databases">
        <title>Aureococcus anophagefferens CCMP1851 and Kratosvirus quantuckense: Draft genome of a second virus-susceptible host strain in the model system.</title>
        <authorList>
            <person name="Chase E."/>
            <person name="Truchon A.R."/>
            <person name="Schepens W."/>
            <person name="Wilhelm S.W."/>
        </authorList>
    </citation>
    <scope>NUCLEOTIDE SEQUENCE [LARGE SCALE GENOMIC DNA]</scope>
    <source>
        <strain evidence="8 9">CCMP1851</strain>
    </source>
</reference>
<dbReference type="PANTHER" id="PTHR12241">
    <property type="entry name" value="TUBULIN POLYGLUTAMYLASE"/>
    <property type="match status" value="1"/>
</dbReference>
<feature type="non-terminal residue" evidence="8">
    <location>
        <position position="1"/>
    </location>
</feature>
<dbReference type="Proteomes" id="UP001363151">
    <property type="component" value="Unassembled WGS sequence"/>
</dbReference>
<feature type="compositionally biased region" description="Basic and acidic residues" evidence="6">
    <location>
        <begin position="483"/>
        <end position="502"/>
    </location>
</feature>
<keyword evidence="3" id="KW-0067">ATP-binding</keyword>
<dbReference type="InterPro" id="IPR004344">
    <property type="entry name" value="TTL/TTLL_fam"/>
</dbReference>
<accession>A0ABR1FZ29</accession>
<keyword evidence="1 8" id="KW-0436">Ligase</keyword>
<dbReference type="GO" id="GO:0016874">
    <property type="term" value="F:ligase activity"/>
    <property type="evidence" value="ECO:0007669"/>
    <property type="project" value="UniProtKB-KW"/>
</dbReference>
<name>A0ABR1FZ29_AURAN</name>
<dbReference type="Gene3D" id="3.30.470.20">
    <property type="entry name" value="ATP-grasp fold, B domain"/>
    <property type="match status" value="1"/>
</dbReference>
<proteinExistence type="predicted"/>
<dbReference type="PROSITE" id="PS51221">
    <property type="entry name" value="TTL"/>
    <property type="match status" value="1"/>
</dbReference>
<feature type="domain" description="SAM" evidence="7">
    <location>
        <begin position="647"/>
        <end position="717"/>
    </location>
</feature>
<evidence type="ECO:0000313" key="8">
    <source>
        <dbReference type="EMBL" id="KAK7241530.1"/>
    </source>
</evidence>
<dbReference type="Pfam" id="PF03133">
    <property type="entry name" value="TTL"/>
    <property type="match status" value="2"/>
</dbReference>
<dbReference type="InterPro" id="IPR001660">
    <property type="entry name" value="SAM"/>
</dbReference>
<sequence length="719" mass="78945">LWPEQRPGTVYFSYPKDVKTRRTGGAPVAEPLGQRKLNYRCTWERNCVKNAFTLAGFKRVRDGTELSAGKKGEADSAGPMEYLGSLLGMGDKAAEDKGRERKVSIPTQLAWCASWTKHPGPEIYATQNRYQRVNHFPGSWCVGRKDRLLRTLAKARKRGSKAAAAYAFVPEGFNLPAELKAMEGRAKLEKSGVWIIKPPASSCGRGIRLVSSRDVANGALPKDKKLVAQRYLDAPFVAINGRKFDLRMYCLVTSLDPLVAYVHAEGLVRFSTHQYTMRNLRCRYVHLTNYSVNKKSRRYVEADDEPVGDDLDDDDDDDDDEPPPSARSGGSGAASPGGAGATSSSTRDASTAFKWPLGTLWRWLEENGYDAAACRKRCTELIVKTLIAAESEMTPASYRACGASVRPPGAPVPGKRPCFELFGFDILLDADLKPWIIEVNISPSLMGNSALDRHIKGRLMADVFHTTGFEPYSPARVKRDRKAARDARLDKSRHSDKSDKAGAKGNQDAWRRSGRPDDIALDKLSGEDWDLVCHAEDELRRAKTGGFSRAWPPEPCRRVEGVPWSNAVAAKMAARAKEEADAYLPLFECLRFSDCLLARVAAMPVKALYKHCPLGIPAALIPPPPPPKAAAADAGDALEGLTEEDKAAAAELAEWFKAHGYPSLERAPGVLHALVVEGFDSAEALAHLQEDDVLAIPDIKRGHQKMLIKVVKDLQDSKA</sequence>
<evidence type="ECO:0000256" key="2">
    <source>
        <dbReference type="ARBA" id="ARBA00022741"/>
    </source>
</evidence>